<protein>
    <submittedName>
        <fullName evidence="2">Uncharacterized protein</fullName>
    </submittedName>
</protein>
<sequence length="86" mass="9805">MGLINETTFGVVDGTVMKRTRSTDTLTEINKIENEIDDLTPRKINKMLHSRMAPPPTHFPETSTANLPVLIELYDKSKFFLGRENQ</sequence>
<name>A0AC34Q9Z0_9BILA</name>
<dbReference type="WBParaSite" id="JU765_v2.g14395.t1">
    <property type="protein sequence ID" value="JU765_v2.g14395.t1"/>
    <property type="gene ID" value="JU765_v2.g14395"/>
</dbReference>
<dbReference type="Proteomes" id="UP000887576">
    <property type="component" value="Unplaced"/>
</dbReference>
<proteinExistence type="predicted"/>
<evidence type="ECO:0000313" key="2">
    <source>
        <dbReference type="WBParaSite" id="JU765_v2.g14395.t1"/>
    </source>
</evidence>
<organism evidence="1 2">
    <name type="scientific">Panagrolaimus sp. JU765</name>
    <dbReference type="NCBI Taxonomy" id="591449"/>
    <lineage>
        <taxon>Eukaryota</taxon>
        <taxon>Metazoa</taxon>
        <taxon>Ecdysozoa</taxon>
        <taxon>Nematoda</taxon>
        <taxon>Chromadorea</taxon>
        <taxon>Rhabditida</taxon>
        <taxon>Tylenchina</taxon>
        <taxon>Panagrolaimomorpha</taxon>
        <taxon>Panagrolaimoidea</taxon>
        <taxon>Panagrolaimidae</taxon>
        <taxon>Panagrolaimus</taxon>
    </lineage>
</organism>
<reference evidence="2" key="1">
    <citation type="submission" date="2022-11" db="UniProtKB">
        <authorList>
            <consortium name="WormBaseParasite"/>
        </authorList>
    </citation>
    <scope>IDENTIFICATION</scope>
</reference>
<accession>A0AC34Q9Z0</accession>
<evidence type="ECO:0000313" key="1">
    <source>
        <dbReference type="Proteomes" id="UP000887576"/>
    </source>
</evidence>